<protein>
    <recommendedName>
        <fullName evidence="1">diguanylate cyclase</fullName>
        <ecNumber evidence="1">2.7.7.65</ecNumber>
    </recommendedName>
</protein>
<evidence type="ECO:0000313" key="5">
    <source>
        <dbReference type="EMBL" id="ACM07082.1"/>
    </source>
</evidence>
<dbReference type="SMART" id="SM00091">
    <property type="entry name" value="PAS"/>
    <property type="match status" value="1"/>
</dbReference>
<dbReference type="SUPFAM" id="SSF55781">
    <property type="entry name" value="GAF domain-like"/>
    <property type="match status" value="2"/>
</dbReference>
<evidence type="ECO:0000256" key="1">
    <source>
        <dbReference type="ARBA" id="ARBA00012528"/>
    </source>
</evidence>
<dbReference type="RefSeq" id="WP_012643069.1">
    <property type="nucleotide sequence ID" value="NC_011961.1"/>
</dbReference>
<dbReference type="InterPro" id="IPR000160">
    <property type="entry name" value="GGDEF_dom"/>
</dbReference>
<keyword evidence="6" id="KW-1185">Reference proteome</keyword>
<feature type="domain" description="GGDEF" evidence="4">
    <location>
        <begin position="620"/>
        <end position="753"/>
    </location>
</feature>
<dbReference type="KEGG" id="tro:trd_A0574"/>
<dbReference type="NCBIfam" id="TIGR00254">
    <property type="entry name" value="GGDEF"/>
    <property type="match status" value="1"/>
</dbReference>
<dbReference type="InterPro" id="IPR050469">
    <property type="entry name" value="Diguanylate_Cyclase"/>
</dbReference>
<dbReference type="FunFam" id="3.30.70.270:FF:000001">
    <property type="entry name" value="Diguanylate cyclase domain protein"/>
    <property type="match status" value="1"/>
</dbReference>
<dbReference type="InterPro" id="IPR043128">
    <property type="entry name" value="Rev_trsase/Diguanyl_cyclase"/>
</dbReference>
<dbReference type="OrthoDB" id="152863at2"/>
<dbReference type="SMART" id="SM00065">
    <property type="entry name" value="GAF"/>
    <property type="match status" value="1"/>
</dbReference>
<dbReference type="AlphaFoldDB" id="B9L460"/>
<feature type="domain" description="PAS" evidence="3">
    <location>
        <begin position="305"/>
        <end position="357"/>
    </location>
</feature>
<dbReference type="Pfam" id="PF00990">
    <property type="entry name" value="GGDEF"/>
    <property type="match status" value="1"/>
</dbReference>
<dbReference type="InterPro" id="IPR000014">
    <property type="entry name" value="PAS"/>
</dbReference>
<evidence type="ECO:0000259" key="3">
    <source>
        <dbReference type="PROSITE" id="PS50112"/>
    </source>
</evidence>
<dbReference type="SMART" id="SM00267">
    <property type="entry name" value="GGDEF"/>
    <property type="match status" value="1"/>
</dbReference>
<sequence>MAWDDLDLLIIDQDPVRRGAIARIARELGVRRVQEREEWVPPAEGIRVPGVRVVLLDADISTPHTSELTEAASSGMLLVALVRSERGAEPELLAAGFGAVLYDPVTAVDLERIFALARTLASQGQERERRQFLRFNALRQVETDLALLAELSPDWMQRSLLLLQRILDVAALGLWRIDWEQDRLVCEGAVGLPEEFIRQVEERAQGRAAELVQRVLESVVQPVDMRPDSTDERVITDAAVRRACGLEAGIVVPVRRTGRVAALLSIYFRRYEEVNREEIGLFDAAAEALATAWAISEVRRELFLNQQQYRALVEEQPVGVLLCELNGTVRLANGAAARLLGYERPERLAGTRLPEVVRSLAPIPWEEWCQRPVGAPAAEATIPVLTLDKHLRIIEFHARVIELPMSTRDWFPQVQLVLRDVTLERRRLMELELLHDLTRMVSEDRNLDSAFEMVADRLQREFGYALVGLALLSADGTRFVGRAVRVEGGLTFNEWRADRGVTGRAVRENRAQLVVDVRQDPDYFDPQPDLPMESEVVAVLRREGKPIGVLNIESRRGHRLDQEDLRLALNVAVHLELLMRQVELTEQLERKALTDPLTGQPNRRALLDHLRRALGDRRVEHVAVILIDFDGFKVLNDTKGHLFGDALLQAVAERLARSLRPSDLLARYGGDEFAVVLAGVDLAVAHDIAERLRRAVADTSFQVRDEVVSLTISLGVAASPRHGDTPETLLRAADEALYAAKRRGGNSIAIAGEWSP</sequence>
<dbReference type="NCBIfam" id="TIGR00229">
    <property type="entry name" value="sensory_box"/>
    <property type="match status" value="1"/>
</dbReference>
<accession>B9L460</accession>
<dbReference type="InterPro" id="IPR003018">
    <property type="entry name" value="GAF"/>
</dbReference>
<evidence type="ECO:0000259" key="4">
    <source>
        <dbReference type="PROSITE" id="PS50887"/>
    </source>
</evidence>
<dbReference type="Gene3D" id="3.30.450.20">
    <property type="entry name" value="PAS domain"/>
    <property type="match status" value="1"/>
</dbReference>
<dbReference type="PANTHER" id="PTHR45138:SF9">
    <property type="entry name" value="DIGUANYLATE CYCLASE DGCM-RELATED"/>
    <property type="match status" value="1"/>
</dbReference>
<dbReference type="Proteomes" id="UP000000447">
    <property type="component" value="Plasmid unnamed"/>
</dbReference>
<dbReference type="InterPro" id="IPR035965">
    <property type="entry name" value="PAS-like_dom_sf"/>
</dbReference>
<dbReference type="PROSITE" id="PS50887">
    <property type="entry name" value="GGDEF"/>
    <property type="match status" value="1"/>
</dbReference>
<dbReference type="GO" id="GO:0005886">
    <property type="term" value="C:plasma membrane"/>
    <property type="evidence" value="ECO:0007669"/>
    <property type="project" value="TreeGrafter"/>
</dbReference>
<name>B9L460_THERP</name>
<dbReference type="EMBL" id="CP001276">
    <property type="protein sequence ID" value="ACM07082.1"/>
    <property type="molecule type" value="Genomic_DNA"/>
</dbReference>
<dbReference type="PANTHER" id="PTHR45138">
    <property type="entry name" value="REGULATORY COMPONENTS OF SENSORY TRANSDUCTION SYSTEM"/>
    <property type="match status" value="1"/>
</dbReference>
<organism evidence="5 6">
    <name type="scientific">Thermomicrobium roseum (strain ATCC 27502 / DSM 5159 / P-2)</name>
    <dbReference type="NCBI Taxonomy" id="309801"/>
    <lineage>
        <taxon>Bacteria</taxon>
        <taxon>Pseudomonadati</taxon>
        <taxon>Thermomicrobiota</taxon>
        <taxon>Thermomicrobia</taxon>
        <taxon>Thermomicrobiales</taxon>
        <taxon>Thermomicrobiaceae</taxon>
        <taxon>Thermomicrobium</taxon>
    </lineage>
</organism>
<gene>
    <name evidence="5" type="ordered locus">trd_A0574</name>
</gene>
<dbReference type="GO" id="GO:1902201">
    <property type="term" value="P:negative regulation of bacterial-type flagellum-dependent cell motility"/>
    <property type="evidence" value="ECO:0007669"/>
    <property type="project" value="TreeGrafter"/>
</dbReference>
<dbReference type="GO" id="GO:0043709">
    <property type="term" value="P:cell adhesion involved in single-species biofilm formation"/>
    <property type="evidence" value="ECO:0007669"/>
    <property type="project" value="TreeGrafter"/>
</dbReference>
<reference evidence="5 6" key="1">
    <citation type="journal article" date="2009" name="PLoS ONE">
        <title>Complete genome sequence of the aerobic CO-oxidizing thermophile Thermomicrobium roseum.</title>
        <authorList>
            <person name="Wu D."/>
            <person name="Raymond J."/>
            <person name="Wu M."/>
            <person name="Chatterji S."/>
            <person name="Ren Q."/>
            <person name="Graham J.E."/>
            <person name="Bryant D.A."/>
            <person name="Robb F."/>
            <person name="Colman A."/>
            <person name="Tallon L.J."/>
            <person name="Badger J.H."/>
            <person name="Madupu R."/>
            <person name="Ward N.L."/>
            <person name="Eisen J.A."/>
        </authorList>
    </citation>
    <scope>NUCLEOTIDE SEQUENCE [LARGE SCALE GENOMIC DNA]</scope>
    <source>
        <strain evidence="6">ATCC 27502 / DSM 5159 / P-2</strain>
        <plasmid evidence="5">unnamed</plasmid>
    </source>
</reference>
<dbReference type="eggNOG" id="COG1956">
    <property type="taxonomic scope" value="Bacteria"/>
</dbReference>
<proteinExistence type="predicted"/>
<dbReference type="InterPro" id="IPR029016">
    <property type="entry name" value="GAF-like_dom_sf"/>
</dbReference>
<dbReference type="SUPFAM" id="SSF55785">
    <property type="entry name" value="PYP-like sensor domain (PAS domain)"/>
    <property type="match status" value="1"/>
</dbReference>
<dbReference type="Gene3D" id="3.30.70.270">
    <property type="match status" value="1"/>
</dbReference>
<evidence type="ECO:0000313" key="6">
    <source>
        <dbReference type="Proteomes" id="UP000000447"/>
    </source>
</evidence>
<dbReference type="CDD" id="cd01949">
    <property type="entry name" value="GGDEF"/>
    <property type="match status" value="1"/>
</dbReference>
<dbReference type="InterPro" id="IPR029787">
    <property type="entry name" value="Nucleotide_cyclase"/>
</dbReference>
<dbReference type="GO" id="GO:0052621">
    <property type="term" value="F:diguanylate cyclase activity"/>
    <property type="evidence" value="ECO:0007669"/>
    <property type="project" value="UniProtKB-EC"/>
</dbReference>
<comment type="catalytic activity">
    <reaction evidence="2">
        <text>2 GTP = 3',3'-c-di-GMP + 2 diphosphate</text>
        <dbReference type="Rhea" id="RHEA:24898"/>
        <dbReference type="ChEBI" id="CHEBI:33019"/>
        <dbReference type="ChEBI" id="CHEBI:37565"/>
        <dbReference type="ChEBI" id="CHEBI:58805"/>
        <dbReference type="EC" id="2.7.7.65"/>
    </reaction>
</comment>
<dbReference type="Pfam" id="PF13188">
    <property type="entry name" value="PAS_8"/>
    <property type="match status" value="1"/>
</dbReference>
<dbReference type="EC" id="2.7.7.65" evidence="1"/>
<dbReference type="SUPFAM" id="SSF55073">
    <property type="entry name" value="Nucleotide cyclase"/>
    <property type="match status" value="1"/>
</dbReference>
<dbReference type="PROSITE" id="PS50112">
    <property type="entry name" value="PAS"/>
    <property type="match status" value="1"/>
</dbReference>
<geneLocation type="plasmid" evidence="6">
    <name>Tros</name>
</geneLocation>
<dbReference type="Pfam" id="PF13185">
    <property type="entry name" value="GAF_2"/>
    <property type="match status" value="1"/>
</dbReference>
<keyword evidence="5" id="KW-0614">Plasmid</keyword>
<evidence type="ECO:0000256" key="2">
    <source>
        <dbReference type="ARBA" id="ARBA00034247"/>
    </source>
</evidence>
<dbReference type="eggNOG" id="COG3707">
    <property type="taxonomic scope" value="Bacteria"/>
</dbReference>
<dbReference type="HOGENOM" id="CLU_372102_0_0_0"/>
<dbReference type="Gene3D" id="3.30.450.40">
    <property type="match status" value="2"/>
</dbReference>
<dbReference type="eggNOG" id="COG2199">
    <property type="taxonomic scope" value="Bacteria"/>
</dbReference>